<dbReference type="GO" id="GO:0071035">
    <property type="term" value="P:nuclear polyadenylation-dependent rRNA catabolic process"/>
    <property type="evidence" value="ECO:0007669"/>
    <property type="project" value="TreeGrafter"/>
</dbReference>
<dbReference type="AlphaFoldDB" id="A0A9W8CJD2"/>
<evidence type="ECO:0000256" key="9">
    <source>
        <dbReference type="SAM" id="Coils"/>
    </source>
</evidence>
<feature type="compositionally biased region" description="Acidic residues" evidence="10">
    <location>
        <begin position="808"/>
        <end position="819"/>
    </location>
</feature>
<dbReference type="Pfam" id="PF01612">
    <property type="entry name" value="DNA_pol_A_exo1"/>
    <property type="match status" value="1"/>
</dbReference>
<dbReference type="GO" id="GO:0000176">
    <property type="term" value="C:nuclear exosome (RNase complex)"/>
    <property type="evidence" value="ECO:0007669"/>
    <property type="project" value="InterPro"/>
</dbReference>
<sequence>MVADFSRDFDGSVKAAFGALMAATKAANRLPSDISFHRTLDETIDTRLKHSGQKALDLANKLWTKARSNAADLEISSIDDIAMYTDGQWDAAPGFRTVVDAVDSLLEKIDVGLDEVLQRPAHNIRANALQGAPVVTSVAAANGSVRLVHANNVARPQLLFKDAVDNSASTPFVWKIREKPHALVPLEYGLPGDAVRGTPLGQHLASMGIRSGTLTPGNEAVDTGDGVHFDMPHPYEYEIKHQPVASQLFEETEPVEPASWDDTPFEFVDTEEQLNRMMEHLEQAEEVAIDLEHHNYRSYQGFTCLVQVSSRTRDFVVDALALRSSLCVLNRVTANPNVVKVLHGAESDIVWLQRDFGVYVVGLFDTYHASHVLNMQHHSLAYLLKTYCEYDADKKYQLADWRIRPIPAEMMHYARADTHFLLFVYDKMRNELLLRGRDLVGQDVGTPGAAHFGSLAGIDTVQTSLQPVELVVQRSNQTALIRYVKETYDADHGLGSGGWAPLLRKWKNPFTPVQLQVFRAVHQWRDSCAREEDESTRYVLPNHMLFTIADRMPTDVPALLAACQPTPPLLRLYATDVVRIIALAKSVAEKRVAEFKDIVGAAHKESMPDRPVHTRFDEAAATDDDDVEMDASEAVQDLPDILTPAALASAQRLMSPSSSLFGLLRDWKAKGKGASAASLKAQEIRKNLVLTVAAPVAVQTGAAAHAEEQQPFVEVKQRVREQPPVQPVVLSETYAKYRPEAVTAAPKQIKKRTDDLPRLATINLDDSASESDQDDGKAKKSHGRKRDRKKTTAAASAVAPEDVKPFEYDDGSDGQEDVLGESVVSGSSNKKKKKQKVNRSSDSQQNFNPYGQIETTKELAKRPARSRVQTKQGNRTIAFKK</sequence>
<organism evidence="12 13">
    <name type="scientific">Coemansia asiatica</name>
    <dbReference type="NCBI Taxonomy" id="1052880"/>
    <lineage>
        <taxon>Eukaryota</taxon>
        <taxon>Fungi</taxon>
        <taxon>Fungi incertae sedis</taxon>
        <taxon>Zoopagomycota</taxon>
        <taxon>Kickxellomycotina</taxon>
        <taxon>Kickxellomycetes</taxon>
        <taxon>Kickxellales</taxon>
        <taxon>Kickxellaceae</taxon>
        <taxon>Coemansia</taxon>
    </lineage>
</organism>
<dbReference type="Gene3D" id="3.30.420.10">
    <property type="entry name" value="Ribonuclease H-like superfamily/Ribonuclease H"/>
    <property type="match status" value="1"/>
</dbReference>
<gene>
    <name evidence="12" type="primary">RRP6</name>
    <name evidence="12" type="ORF">LPJ64_004147</name>
</gene>
<feature type="coiled-coil region" evidence="9">
    <location>
        <begin position="267"/>
        <end position="294"/>
    </location>
</feature>
<dbReference type="Pfam" id="PF00570">
    <property type="entry name" value="HRDC"/>
    <property type="match status" value="1"/>
</dbReference>
<keyword evidence="9" id="KW-0175">Coiled coil</keyword>
<dbReference type="Proteomes" id="UP001145021">
    <property type="component" value="Unassembled WGS sequence"/>
</dbReference>
<dbReference type="InterPro" id="IPR049559">
    <property type="entry name" value="Rrp6p-like_exo"/>
</dbReference>
<evidence type="ECO:0000256" key="6">
    <source>
        <dbReference type="ARBA" id="ARBA00022839"/>
    </source>
</evidence>
<keyword evidence="6" id="KW-0269">Exonuclease</keyword>
<dbReference type="InterPro" id="IPR012588">
    <property type="entry name" value="Exosome-assoc_fac_Rrp6_N"/>
</dbReference>
<dbReference type="Pfam" id="PF08066">
    <property type="entry name" value="PMC2NT"/>
    <property type="match status" value="1"/>
</dbReference>
<dbReference type="SMART" id="SM00341">
    <property type="entry name" value="HRDC"/>
    <property type="match status" value="1"/>
</dbReference>
<dbReference type="GO" id="GO:0005730">
    <property type="term" value="C:nucleolus"/>
    <property type="evidence" value="ECO:0007669"/>
    <property type="project" value="TreeGrafter"/>
</dbReference>
<dbReference type="InterPro" id="IPR044876">
    <property type="entry name" value="HRDC_dom_sf"/>
</dbReference>
<dbReference type="InterPro" id="IPR012337">
    <property type="entry name" value="RNaseH-like_sf"/>
</dbReference>
<dbReference type="GO" id="GO:0000166">
    <property type="term" value="F:nucleotide binding"/>
    <property type="evidence" value="ECO:0007669"/>
    <property type="project" value="InterPro"/>
</dbReference>
<dbReference type="GO" id="GO:0071038">
    <property type="term" value="P:TRAMP-dependent tRNA surveillance pathway"/>
    <property type="evidence" value="ECO:0007669"/>
    <property type="project" value="TreeGrafter"/>
</dbReference>
<keyword evidence="3" id="KW-0540">Nuclease</keyword>
<dbReference type="PANTHER" id="PTHR12124">
    <property type="entry name" value="POLYMYOSITIS/SCLERODERMA AUTOANTIGEN-RELATED"/>
    <property type="match status" value="1"/>
</dbReference>
<feature type="region of interest" description="Disordered" evidence="10">
    <location>
        <begin position="762"/>
        <end position="881"/>
    </location>
</feature>
<comment type="caution">
    <text evidence="12">The sequence shown here is derived from an EMBL/GenBank/DDBJ whole genome shotgun (WGS) entry which is preliminary data.</text>
</comment>
<feature type="domain" description="HRDC" evidence="11">
    <location>
        <begin position="511"/>
        <end position="591"/>
    </location>
</feature>
<dbReference type="GO" id="GO:0000175">
    <property type="term" value="F:3'-5'-RNA exonuclease activity"/>
    <property type="evidence" value="ECO:0007669"/>
    <property type="project" value="InterPro"/>
</dbReference>
<dbReference type="GO" id="GO:0003727">
    <property type="term" value="F:single-stranded RNA binding"/>
    <property type="evidence" value="ECO:0007669"/>
    <property type="project" value="TreeGrafter"/>
</dbReference>
<evidence type="ECO:0000256" key="5">
    <source>
        <dbReference type="ARBA" id="ARBA00022835"/>
    </source>
</evidence>
<dbReference type="SMART" id="SM00474">
    <property type="entry name" value="35EXOc"/>
    <property type="match status" value="1"/>
</dbReference>
<dbReference type="SUPFAM" id="SSF47819">
    <property type="entry name" value="HRDC-like"/>
    <property type="match status" value="1"/>
</dbReference>
<dbReference type="CDD" id="cd06147">
    <property type="entry name" value="Rrp6p_like_exo"/>
    <property type="match status" value="1"/>
</dbReference>
<dbReference type="EMBL" id="JANBOH010000189">
    <property type="protein sequence ID" value="KAJ1644158.1"/>
    <property type="molecule type" value="Genomic_DNA"/>
</dbReference>
<dbReference type="GO" id="GO:0071037">
    <property type="term" value="P:nuclear polyadenylation-dependent snRNA catabolic process"/>
    <property type="evidence" value="ECO:0007669"/>
    <property type="project" value="TreeGrafter"/>
</dbReference>
<dbReference type="SUPFAM" id="SSF53098">
    <property type="entry name" value="Ribonuclease H-like"/>
    <property type="match status" value="1"/>
</dbReference>
<evidence type="ECO:0000256" key="4">
    <source>
        <dbReference type="ARBA" id="ARBA00022801"/>
    </source>
</evidence>
<dbReference type="InterPro" id="IPR010997">
    <property type="entry name" value="HRDC-like_sf"/>
</dbReference>
<feature type="compositionally biased region" description="Basic residues" evidence="10">
    <location>
        <begin position="779"/>
        <end position="791"/>
    </location>
</feature>
<dbReference type="FunFam" id="3.30.420.10:FF:000059">
    <property type="entry name" value="Exosome complex exonuclease Rrp6"/>
    <property type="match status" value="1"/>
</dbReference>
<dbReference type="Gene3D" id="1.10.150.80">
    <property type="entry name" value="HRDC domain"/>
    <property type="match status" value="1"/>
</dbReference>
<proteinExistence type="inferred from homology"/>
<evidence type="ECO:0000313" key="13">
    <source>
        <dbReference type="Proteomes" id="UP001145021"/>
    </source>
</evidence>
<evidence type="ECO:0000259" key="11">
    <source>
        <dbReference type="PROSITE" id="PS50967"/>
    </source>
</evidence>
<dbReference type="InterPro" id="IPR036397">
    <property type="entry name" value="RNaseH_sf"/>
</dbReference>
<dbReference type="GO" id="GO:0071044">
    <property type="term" value="P:histone mRNA catabolic process"/>
    <property type="evidence" value="ECO:0007669"/>
    <property type="project" value="TreeGrafter"/>
</dbReference>
<protein>
    <submittedName>
        <fullName evidence="12">Exosome nuclease subunit</fullName>
    </submittedName>
</protein>
<comment type="similarity">
    <text evidence="8">Belongs to the exosome component 10/RRP6 family.</text>
</comment>
<dbReference type="PROSITE" id="PS50967">
    <property type="entry name" value="HRDC"/>
    <property type="match status" value="1"/>
</dbReference>
<dbReference type="FunFam" id="1.10.150.80:FF:000001">
    <property type="entry name" value="Putative exosome component 10"/>
    <property type="match status" value="1"/>
</dbReference>
<evidence type="ECO:0000256" key="8">
    <source>
        <dbReference type="ARBA" id="ARBA00043957"/>
    </source>
</evidence>
<keyword evidence="4" id="KW-0378">Hydrolase</keyword>
<name>A0A9W8CJD2_9FUNG</name>
<dbReference type="InterPro" id="IPR002562">
    <property type="entry name" value="3'-5'_exonuclease_dom"/>
</dbReference>
<dbReference type="InterPro" id="IPR002121">
    <property type="entry name" value="HRDC_dom"/>
</dbReference>
<dbReference type="GO" id="GO:0071040">
    <property type="term" value="P:nuclear polyadenylation-dependent antisense transcript catabolic process"/>
    <property type="evidence" value="ECO:0007669"/>
    <property type="project" value="TreeGrafter"/>
</dbReference>
<evidence type="ECO:0000256" key="1">
    <source>
        <dbReference type="ARBA" id="ARBA00004123"/>
    </source>
</evidence>
<evidence type="ECO:0000313" key="12">
    <source>
        <dbReference type="EMBL" id="KAJ1644158.1"/>
    </source>
</evidence>
<dbReference type="GO" id="GO:0071036">
    <property type="term" value="P:nuclear polyadenylation-dependent snoRNA catabolic process"/>
    <property type="evidence" value="ECO:0007669"/>
    <property type="project" value="TreeGrafter"/>
</dbReference>
<dbReference type="GO" id="GO:0000467">
    <property type="term" value="P:exonucleolytic trimming to generate mature 3'-end of 5.8S rRNA from tricistronic rRNA transcript (SSU-rRNA, 5.8S rRNA, LSU-rRNA)"/>
    <property type="evidence" value="ECO:0007669"/>
    <property type="project" value="InterPro"/>
</dbReference>
<accession>A0A9W8CJD2</accession>
<keyword evidence="13" id="KW-1185">Reference proteome</keyword>
<keyword evidence="7" id="KW-0539">Nucleus</keyword>
<evidence type="ECO:0000256" key="10">
    <source>
        <dbReference type="SAM" id="MobiDB-lite"/>
    </source>
</evidence>
<evidence type="ECO:0000256" key="2">
    <source>
        <dbReference type="ARBA" id="ARBA00022552"/>
    </source>
</evidence>
<reference evidence="12" key="1">
    <citation type="submission" date="2022-07" db="EMBL/GenBank/DDBJ databases">
        <title>Phylogenomic reconstructions and comparative analyses of Kickxellomycotina fungi.</title>
        <authorList>
            <person name="Reynolds N.K."/>
            <person name="Stajich J.E."/>
            <person name="Barry K."/>
            <person name="Grigoriev I.V."/>
            <person name="Crous P."/>
            <person name="Smith M.E."/>
        </authorList>
    </citation>
    <scope>NUCLEOTIDE SEQUENCE</scope>
    <source>
        <strain evidence="12">NBRC 105413</strain>
    </source>
</reference>
<keyword evidence="5" id="KW-0271">Exosome</keyword>
<keyword evidence="2" id="KW-0698">rRNA processing</keyword>
<dbReference type="PANTHER" id="PTHR12124:SF47">
    <property type="entry name" value="EXOSOME COMPONENT 10"/>
    <property type="match status" value="1"/>
</dbReference>
<dbReference type="GO" id="GO:0071039">
    <property type="term" value="P:nuclear polyadenylation-dependent CUT catabolic process"/>
    <property type="evidence" value="ECO:0007669"/>
    <property type="project" value="TreeGrafter"/>
</dbReference>
<comment type="subcellular location">
    <subcellularLocation>
        <location evidence="1">Nucleus</location>
    </subcellularLocation>
</comment>
<evidence type="ECO:0000256" key="7">
    <source>
        <dbReference type="ARBA" id="ARBA00023242"/>
    </source>
</evidence>
<dbReference type="InterPro" id="IPR045092">
    <property type="entry name" value="Rrp6-like"/>
</dbReference>
<evidence type="ECO:0000256" key="3">
    <source>
        <dbReference type="ARBA" id="ARBA00022722"/>
    </source>
</evidence>
<dbReference type="GO" id="GO:0071051">
    <property type="term" value="P:poly(A)-dependent snoRNA 3'-end processing"/>
    <property type="evidence" value="ECO:0007669"/>
    <property type="project" value="TreeGrafter"/>
</dbReference>